<accession>A0A1S7TRW1</accession>
<organism evidence="1 2">
    <name type="scientific">Agrobacterium deltaense NCPPB 1641</name>
    <dbReference type="NCBI Taxonomy" id="1183425"/>
    <lineage>
        <taxon>Bacteria</taxon>
        <taxon>Pseudomonadati</taxon>
        <taxon>Pseudomonadota</taxon>
        <taxon>Alphaproteobacteria</taxon>
        <taxon>Hyphomicrobiales</taxon>
        <taxon>Rhizobiaceae</taxon>
        <taxon>Rhizobium/Agrobacterium group</taxon>
        <taxon>Agrobacterium</taxon>
    </lineage>
</organism>
<sequence length="91" mass="10102">MCGLQIVIRDVAMGSRESAPLFTPQMPEFSVAYHAINRNEVKVPIRMISYQKSADGRDDAIVPIRIATALLDRLLHRAVVVRVEGSSDQLP</sequence>
<dbReference type="EMBL" id="FCNP01000030">
    <property type="protein sequence ID" value="CVI57354.1"/>
    <property type="molecule type" value="Genomic_DNA"/>
</dbReference>
<proteinExistence type="predicted"/>
<evidence type="ECO:0000313" key="1">
    <source>
        <dbReference type="EMBL" id="CVI57354.1"/>
    </source>
</evidence>
<gene>
    <name evidence="1" type="ORF">AGR7A_Lc10049</name>
</gene>
<comment type="caution">
    <text evidence="1">The sequence shown here is derived from an EMBL/GenBank/DDBJ whole genome shotgun (WGS) entry which is preliminary data.</text>
</comment>
<reference evidence="1" key="1">
    <citation type="submission" date="2016-01" db="EMBL/GenBank/DDBJ databases">
        <authorList>
            <person name="Regsiter A."/>
            <person name="william w."/>
        </authorList>
    </citation>
    <scope>NUCLEOTIDE SEQUENCE</scope>
    <source>
        <strain evidence="1">NCPPB 1641</strain>
    </source>
</reference>
<protein>
    <submittedName>
        <fullName evidence="1">Uncharacterized protein</fullName>
    </submittedName>
</protein>
<dbReference type="Proteomes" id="UP000192140">
    <property type="component" value="Unassembled WGS sequence"/>
</dbReference>
<evidence type="ECO:0000313" key="2">
    <source>
        <dbReference type="Proteomes" id="UP000192140"/>
    </source>
</evidence>
<dbReference type="AlphaFoldDB" id="A0A1S7TRW1"/>
<name>A0A1S7TRW1_9HYPH</name>
<keyword evidence="2" id="KW-1185">Reference proteome</keyword>